<name>A0ABQ9YND7_9CRUS</name>
<evidence type="ECO:0000313" key="2">
    <source>
        <dbReference type="Proteomes" id="UP001234178"/>
    </source>
</evidence>
<reference evidence="1 2" key="1">
    <citation type="journal article" date="2023" name="Nucleic Acids Res.">
        <title>The hologenome of Daphnia magna reveals possible DNA methylation and microbiome-mediated evolution of the host genome.</title>
        <authorList>
            <person name="Chaturvedi A."/>
            <person name="Li X."/>
            <person name="Dhandapani V."/>
            <person name="Marshall H."/>
            <person name="Kissane S."/>
            <person name="Cuenca-Cambronero M."/>
            <person name="Asole G."/>
            <person name="Calvet F."/>
            <person name="Ruiz-Romero M."/>
            <person name="Marangio P."/>
            <person name="Guigo R."/>
            <person name="Rago D."/>
            <person name="Mirbahai L."/>
            <person name="Eastwood N."/>
            <person name="Colbourne J.K."/>
            <person name="Zhou J."/>
            <person name="Mallon E."/>
            <person name="Orsini L."/>
        </authorList>
    </citation>
    <scope>NUCLEOTIDE SEQUENCE [LARGE SCALE GENOMIC DNA]</scope>
    <source>
        <strain evidence="1">LRV0_1</strain>
    </source>
</reference>
<protein>
    <submittedName>
        <fullName evidence="1">Uncharacterized protein</fullName>
    </submittedName>
</protein>
<proteinExistence type="predicted"/>
<keyword evidence="2" id="KW-1185">Reference proteome</keyword>
<dbReference type="EMBL" id="JAOYFB010000001">
    <property type="protein sequence ID" value="KAK4002131.1"/>
    <property type="molecule type" value="Genomic_DNA"/>
</dbReference>
<evidence type="ECO:0000313" key="1">
    <source>
        <dbReference type="EMBL" id="KAK4002131.1"/>
    </source>
</evidence>
<gene>
    <name evidence="1" type="ORF">OUZ56_003978</name>
</gene>
<accession>A0ABQ9YND7</accession>
<organism evidence="1 2">
    <name type="scientific">Daphnia magna</name>
    <dbReference type="NCBI Taxonomy" id="35525"/>
    <lineage>
        <taxon>Eukaryota</taxon>
        <taxon>Metazoa</taxon>
        <taxon>Ecdysozoa</taxon>
        <taxon>Arthropoda</taxon>
        <taxon>Crustacea</taxon>
        <taxon>Branchiopoda</taxon>
        <taxon>Diplostraca</taxon>
        <taxon>Cladocera</taxon>
        <taxon>Anomopoda</taxon>
        <taxon>Daphniidae</taxon>
        <taxon>Daphnia</taxon>
    </lineage>
</organism>
<sequence length="74" mass="8509">MYHCQGVPRSLEESIVRIAPATRQALRPRIDELCIKRPSTENRRDVIRHVCGHARTSIQKKTSFDAVTMTTFDI</sequence>
<comment type="caution">
    <text evidence="1">The sequence shown here is derived from an EMBL/GenBank/DDBJ whole genome shotgun (WGS) entry which is preliminary data.</text>
</comment>
<dbReference type="Proteomes" id="UP001234178">
    <property type="component" value="Unassembled WGS sequence"/>
</dbReference>